<dbReference type="InterPro" id="IPR014031">
    <property type="entry name" value="Ketoacyl_synth_C"/>
</dbReference>
<dbReference type="NCBIfam" id="NF005589">
    <property type="entry name" value="PRK07314.1"/>
    <property type="match status" value="1"/>
</dbReference>
<dbReference type="CDD" id="cd00834">
    <property type="entry name" value="KAS_I_II"/>
    <property type="match status" value="1"/>
</dbReference>
<dbReference type="PANTHER" id="PTHR11712:SF336">
    <property type="entry name" value="3-OXOACYL-[ACYL-CARRIER-PROTEIN] SYNTHASE, MITOCHONDRIAL"/>
    <property type="match status" value="1"/>
</dbReference>
<dbReference type="GO" id="GO:0004315">
    <property type="term" value="F:3-oxoacyl-[acyl-carrier-protein] synthase activity"/>
    <property type="evidence" value="ECO:0007669"/>
    <property type="project" value="UniProtKB-EC"/>
</dbReference>
<dbReference type="InterPro" id="IPR016039">
    <property type="entry name" value="Thiolase-like"/>
</dbReference>
<dbReference type="InterPro" id="IPR018201">
    <property type="entry name" value="Ketoacyl_synth_AS"/>
</dbReference>
<proteinExistence type="inferred from homology"/>
<dbReference type="PROSITE" id="PS52004">
    <property type="entry name" value="KS3_2"/>
    <property type="match status" value="1"/>
</dbReference>
<dbReference type="SUPFAM" id="SSF53901">
    <property type="entry name" value="Thiolase-like"/>
    <property type="match status" value="1"/>
</dbReference>
<dbReference type="SMART" id="SM00825">
    <property type="entry name" value="PKS_KS"/>
    <property type="match status" value="1"/>
</dbReference>
<evidence type="ECO:0000256" key="2">
    <source>
        <dbReference type="ARBA" id="ARBA00022679"/>
    </source>
</evidence>
<dbReference type="Pfam" id="PF02801">
    <property type="entry name" value="Ketoacyl-synt_C"/>
    <property type="match status" value="1"/>
</dbReference>
<keyword evidence="2 3" id="KW-0808">Transferase</keyword>
<dbReference type="Gene3D" id="3.40.47.10">
    <property type="match status" value="1"/>
</dbReference>
<dbReference type="GO" id="GO:0005829">
    <property type="term" value="C:cytosol"/>
    <property type="evidence" value="ECO:0007669"/>
    <property type="project" value="TreeGrafter"/>
</dbReference>
<protein>
    <submittedName>
        <fullName evidence="5">3-oxoacyl-(Acyl-carrier-protein) synthase 2</fullName>
        <ecNumber evidence="5">2.3.1.179</ecNumber>
    </submittedName>
</protein>
<organism evidence="5 6">
    <name type="scientific">Candidatus Sulfobium mesophilum</name>
    <dbReference type="NCBI Taxonomy" id="2016548"/>
    <lineage>
        <taxon>Bacteria</taxon>
        <taxon>Pseudomonadati</taxon>
        <taxon>Nitrospirota</taxon>
        <taxon>Nitrospiria</taxon>
        <taxon>Nitrospirales</taxon>
        <taxon>Nitrospiraceae</taxon>
        <taxon>Candidatus Sulfobium</taxon>
    </lineage>
</organism>
<dbReference type="PROSITE" id="PS00606">
    <property type="entry name" value="KS3_1"/>
    <property type="match status" value="1"/>
</dbReference>
<sequence>MRRVVITGMGAVTPLGNSFSESWEAAKAGKSGIGPITRFNVSHLPWKVAGELMGFDASLYLGQKEIRRVDPFVQYAVAAALMAVENAGLTATGLAPEKLHSYLSSGGVIIGSSRGGIGTLESSLTRNISDKTRFSAYLMPSTTISMASSYVAQKLGVGGHCLGISNACASGANAIGESFRLIKNGFPGPVIAGGSEAPLCRLCLEGYGAAGALSRTTDRSASRPFDETRDGFVLSEGACIVVLEEQDSALARGAHVYAEVLGYGNTSDAFHQTRPNKDGVLRAIRSAISEAQLSPEDIDYISAHGTSTPRGDRIESEAIAGLLGKRRLEVLVSAAKSMTGHMLAASGALEAAFAAASLKEGIIPPTINLTQMDAGCGLNVVTKKKKAGTQIAVSNSFGFGGVNAVLVLGRYL</sequence>
<dbReference type="InterPro" id="IPR020841">
    <property type="entry name" value="PKS_Beta-ketoAc_synthase_dom"/>
</dbReference>
<name>A0A2U3QHG3_9BACT</name>
<evidence type="ECO:0000259" key="4">
    <source>
        <dbReference type="PROSITE" id="PS52004"/>
    </source>
</evidence>
<dbReference type="Proteomes" id="UP000245125">
    <property type="component" value="Unassembled WGS sequence"/>
</dbReference>
<evidence type="ECO:0000313" key="6">
    <source>
        <dbReference type="Proteomes" id="UP000245125"/>
    </source>
</evidence>
<keyword evidence="5" id="KW-0012">Acyltransferase</keyword>
<evidence type="ECO:0000313" key="5">
    <source>
        <dbReference type="EMBL" id="SPQ00843.1"/>
    </source>
</evidence>
<evidence type="ECO:0000256" key="1">
    <source>
        <dbReference type="ARBA" id="ARBA00008467"/>
    </source>
</evidence>
<dbReference type="EC" id="2.3.1.179" evidence="5"/>
<dbReference type="PANTHER" id="PTHR11712">
    <property type="entry name" value="POLYKETIDE SYNTHASE-RELATED"/>
    <property type="match status" value="1"/>
</dbReference>
<dbReference type="EMBL" id="OUUY01000081">
    <property type="protein sequence ID" value="SPQ00843.1"/>
    <property type="molecule type" value="Genomic_DNA"/>
</dbReference>
<dbReference type="OrthoDB" id="9784825at2"/>
<dbReference type="InterPro" id="IPR014030">
    <property type="entry name" value="Ketoacyl_synth_N"/>
</dbReference>
<evidence type="ECO:0000256" key="3">
    <source>
        <dbReference type="RuleBase" id="RU003694"/>
    </source>
</evidence>
<dbReference type="GO" id="GO:0006633">
    <property type="term" value="P:fatty acid biosynthetic process"/>
    <property type="evidence" value="ECO:0007669"/>
    <property type="project" value="InterPro"/>
</dbReference>
<accession>A0A2U3QHG3</accession>
<dbReference type="InterPro" id="IPR000794">
    <property type="entry name" value="Beta-ketoacyl_synthase"/>
</dbReference>
<comment type="similarity">
    <text evidence="1 3">Belongs to the thiolase-like superfamily. Beta-ketoacyl-ACP synthases family.</text>
</comment>
<feature type="domain" description="Ketosynthase family 3 (KS3)" evidence="4">
    <location>
        <begin position="1"/>
        <end position="410"/>
    </location>
</feature>
<gene>
    <name evidence="5" type="primary">fabF</name>
    <name evidence="5" type="ORF">NBG4_350008</name>
</gene>
<reference evidence="6" key="1">
    <citation type="submission" date="2018-03" db="EMBL/GenBank/DDBJ databases">
        <authorList>
            <person name="Zecchin S."/>
        </authorList>
    </citation>
    <scope>NUCLEOTIDE SEQUENCE [LARGE SCALE GENOMIC DNA]</scope>
</reference>
<dbReference type="AlphaFoldDB" id="A0A2U3QHG3"/>
<dbReference type="Pfam" id="PF00109">
    <property type="entry name" value="ketoacyl-synt"/>
    <property type="match status" value="1"/>
</dbReference>
<keyword evidence="6" id="KW-1185">Reference proteome</keyword>